<name>A0A8J2J756_9HEXA</name>
<dbReference type="Proteomes" id="UP000708208">
    <property type="component" value="Unassembled WGS sequence"/>
</dbReference>
<evidence type="ECO:0000313" key="1">
    <source>
        <dbReference type="EMBL" id="CAG7714116.1"/>
    </source>
</evidence>
<dbReference type="AlphaFoldDB" id="A0A8J2J756"/>
<dbReference type="EMBL" id="CAJVCH010033361">
    <property type="protein sequence ID" value="CAG7714116.1"/>
    <property type="molecule type" value="Genomic_DNA"/>
</dbReference>
<feature type="non-terminal residue" evidence="1">
    <location>
        <position position="123"/>
    </location>
</feature>
<comment type="caution">
    <text evidence="1">The sequence shown here is derived from an EMBL/GenBank/DDBJ whole genome shotgun (WGS) entry which is preliminary data.</text>
</comment>
<gene>
    <name evidence="1" type="ORF">AFUS01_LOCUS5269</name>
</gene>
<evidence type="ECO:0000313" key="2">
    <source>
        <dbReference type="Proteomes" id="UP000708208"/>
    </source>
</evidence>
<proteinExistence type="predicted"/>
<organism evidence="1 2">
    <name type="scientific">Allacma fusca</name>
    <dbReference type="NCBI Taxonomy" id="39272"/>
    <lineage>
        <taxon>Eukaryota</taxon>
        <taxon>Metazoa</taxon>
        <taxon>Ecdysozoa</taxon>
        <taxon>Arthropoda</taxon>
        <taxon>Hexapoda</taxon>
        <taxon>Collembola</taxon>
        <taxon>Symphypleona</taxon>
        <taxon>Sminthuridae</taxon>
        <taxon>Allacma</taxon>
    </lineage>
</organism>
<accession>A0A8J2J756</accession>
<sequence>MDINNPIFLTCFVCGIDHTPRFMRRVRYESTEYKELAHQHRVDAHHEERDMLPDERVFTNCDTRIKQSNAAKARGAGTFCVVPTSHNACFLCLDGEELTEVSRDGRINIFIETGLFVQPRTKC</sequence>
<keyword evidence="2" id="KW-1185">Reference proteome</keyword>
<reference evidence="1" key="1">
    <citation type="submission" date="2021-06" db="EMBL/GenBank/DDBJ databases">
        <authorList>
            <person name="Hodson N. C."/>
            <person name="Mongue J. A."/>
            <person name="Jaron S. K."/>
        </authorList>
    </citation>
    <scope>NUCLEOTIDE SEQUENCE</scope>
</reference>
<protein>
    <submittedName>
        <fullName evidence="1">Uncharacterized protein</fullName>
    </submittedName>
</protein>